<dbReference type="Pfam" id="PF13561">
    <property type="entry name" value="adh_short_C2"/>
    <property type="match status" value="1"/>
</dbReference>
<dbReference type="AlphaFoldDB" id="A0A371YNW9"/>
<dbReference type="GO" id="GO:0016491">
    <property type="term" value="F:oxidoreductase activity"/>
    <property type="evidence" value="ECO:0007669"/>
    <property type="project" value="UniProtKB-KW"/>
</dbReference>
<dbReference type="Proteomes" id="UP000240957">
    <property type="component" value="Unassembled WGS sequence"/>
</dbReference>
<dbReference type="EMBL" id="PYIX02000022">
    <property type="protein sequence ID" value="RFC83054.1"/>
    <property type="molecule type" value="Genomic_DNA"/>
</dbReference>
<dbReference type="PANTHER" id="PTHR24321:SF8">
    <property type="entry name" value="ESTRADIOL 17-BETA-DEHYDROGENASE 8-RELATED"/>
    <property type="match status" value="1"/>
</dbReference>
<reference evidence="3" key="4">
    <citation type="submission" date="2024-09" db="EMBL/GenBank/DDBJ databases">
        <authorList>
            <person name="Sun Q."/>
            <person name="Mori K."/>
        </authorList>
    </citation>
    <scope>NUCLEOTIDE SEQUENCE</scope>
    <source>
        <strain evidence="3">KCTC 62575</strain>
    </source>
</reference>
<dbReference type="InterPro" id="IPR002347">
    <property type="entry name" value="SDR_fam"/>
</dbReference>
<dbReference type="NCBIfam" id="NF005559">
    <property type="entry name" value="PRK07231.1"/>
    <property type="match status" value="1"/>
</dbReference>
<evidence type="ECO:0000313" key="4">
    <source>
        <dbReference type="EMBL" id="RFC83054.1"/>
    </source>
</evidence>
<dbReference type="PANTHER" id="PTHR24321">
    <property type="entry name" value="DEHYDROGENASES, SHORT CHAIN"/>
    <property type="match status" value="1"/>
</dbReference>
<keyword evidence="6" id="KW-1185">Reference proteome</keyword>
<dbReference type="OrthoDB" id="9806974at2"/>
<keyword evidence="2 3" id="KW-0560">Oxidoreductase</keyword>
<dbReference type="Proteomes" id="UP001595455">
    <property type="component" value="Unassembled WGS sequence"/>
</dbReference>
<organism evidence="4 5">
    <name type="scientific">Acinetobacter sichuanensis</name>
    <dbReference type="NCBI Taxonomy" id="2136183"/>
    <lineage>
        <taxon>Bacteria</taxon>
        <taxon>Pseudomonadati</taxon>
        <taxon>Pseudomonadota</taxon>
        <taxon>Gammaproteobacteria</taxon>
        <taxon>Moraxellales</taxon>
        <taxon>Moraxellaceae</taxon>
        <taxon>Acinetobacter</taxon>
    </lineage>
</organism>
<dbReference type="PRINTS" id="PR00080">
    <property type="entry name" value="SDRFAMILY"/>
</dbReference>
<reference evidence="6" key="3">
    <citation type="journal article" date="2019" name="Int. J. Syst. Evol. Microbiol.">
        <title>The Global Catalogue of Microorganisms (GCM) 10K type strain sequencing project: providing services to taxonomists for standard genome sequencing and annotation.</title>
        <authorList>
            <consortium name="The Broad Institute Genomics Platform"/>
            <consortium name="The Broad Institute Genome Sequencing Center for Infectious Disease"/>
            <person name="Wu L."/>
            <person name="Ma J."/>
        </authorList>
    </citation>
    <scope>NUCLEOTIDE SEQUENCE [LARGE SCALE GENOMIC DNA]</scope>
    <source>
        <strain evidence="6">KCTC 62575</strain>
    </source>
</reference>
<dbReference type="EC" id="1.1.1.-" evidence="3"/>
<evidence type="ECO:0000256" key="2">
    <source>
        <dbReference type="ARBA" id="ARBA00023002"/>
    </source>
</evidence>
<dbReference type="InterPro" id="IPR036291">
    <property type="entry name" value="NAD(P)-bd_dom_sf"/>
</dbReference>
<gene>
    <name evidence="3" type="ORF">ACFODO_21300</name>
    <name evidence="4" type="ORF">C9E89_013060</name>
</gene>
<reference evidence="4 5" key="2">
    <citation type="submission" date="2018-08" db="EMBL/GenBank/DDBJ databases">
        <title>The draft genome of Acinetobacter sichuanensis strain WCHAc060041.</title>
        <authorList>
            <person name="Qin J."/>
            <person name="Feng Y."/>
            <person name="Zong Z."/>
        </authorList>
    </citation>
    <scope>NUCLEOTIDE SEQUENCE [LARGE SCALE GENOMIC DNA]</scope>
    <source>
        <strain evidence="4 5">WCHAc060041</strain>
    </source>
</reference>
<dbReference type="RefSeq" id="WP_107008781.1">
    <property type="nucleotide sequence ID" value="NZ_JBHRSF010000157.1"/>
</dbReference>
<reference evidence="3" key="1">
    <citation type="journal article" date="2014" name="Int. J. Syst. Evol. Microbiol.">
        <title>Complete genome of a new Firmicutes species belonging to the dominant human colonic microbiota ('Ruminococcus bicirculans') reveals two chromosomes and a selective capacity to utilize plant glucans.</title>
        <authorList>
            <consortium name="NISC Comparative Sequencing Program"/>
            <person name="Wegmann U."/>
            <person name="Louis P."/>
            <person name="Goesmann A."/>
            <person name="Henrissat B."/>
            <person name="Duncan S.H."/>
            <person name="Flint H.J."/>
        </authorList>
    </citation>
    <scope>NUCLEOTIDE SEQUENCE</scope>
    <source>
        <strain evidence="3">KCTC 62575</strain>
    </source>
</reference>
<dbReference type="InterPro" id="IPR020904">
    <property type="entry name" value="Sc_DH/Rdtase_CS"/>
</dbReference>
<comment type="similarity">
    <text evidence="1">Belongs to the short-chain dehydrogenases/reductases (SDR) family.</text>
</comment>
<dbReference type="PROSITE" id="PS00061">
    <property type="entry name" value="ADH_SHORT"/>
    <property type="match status" value="1"/>
</dbReference>
<comment type="caution">
    <text evidence="4">The sequence shown here is derived from an EMBL/GenBank/DDBJ whole genome shotgun (WGS) entry which is preliminary data.</text>
</comment>
<accession>A0A371YNW9</accession>
<dbReference type="FunFam" id="3.40.50.720:FF:000084">
    <property type="entry name" value="Short-chain dehydrogenase reductase"/>
    <property type="match status" value="1"/>
</dbReference>
<evidence type="ECO:0000313" key="5">
    <source>
        <dbReference type="Proteomes" id="UP000240957"/>
    </source>
</evidence>
<dbReference type="PRINTS" id="PR00081">
    <property type="entry name" value="GDHRDH"/>
</dbReference>
<sequence>MSRLKDKVCIITGAASGMGEAEAFAFATQGAKLVIADLNIESAQQVADKIRQMGNEVLVVQVDITEKTQLENLVQTTLQHFGRIDVLLNNAGIFDKYINSLDTSEQLWDLVFNINVKSIFNLSNLVLPHMIEQKSGAIINIGSIAGLVAKMGGASYTASKHAVLGYTKHLAAEYGKFGIKINAICPGTIRTPMTAEMLKTRPTDKIPLDRFGEVNEVADLAIFLASDEAQFMSGACITIDGGFTSI</sequence>
<dbReference type="Gene3D" id="3.40.50.720">
    <property type="entry name" value="NAD(P)-binding Rossmann-like Domain"/>
    <property type="match status" value="1"/>
</dbReference>
<dbReference type="SUPFAM" id="SSF51735">
    <property type="entry name" value="NAD(P)-binding Rossmann-fold domains"/>
    <property type="match status" value="1"/>
</dbReference>
<proteinExistence type="inferred from homology"/>
<name>A0A371YNW9_9GAMM</name>
<evidence type="ECO:0000313" key="3">
    <source>
        <dbReference type="EMBL" id="MFC2997736.1"/>
    </source>
</evidence>
<evidence type="ECO:0000256" key="1">
    <source>
        <dbReference type="ARBA" id="ARBA00006484"/>
    </source>
</evidence>
<evidence type="ECO:0000313" key="6">
    <source>
        <dbReference type="Proteomes" id="UP001595455"/>
    </source>
</evidence>
<protein>
    <submittedName>
        <fullName evidence="3">SDR family NAD(P)-dependent oxidoreductase</fullName>
        <ecNumber evidence="3">1.1.1.-</ecNumber>
    </submittedName>
    <submittedName>
        <fullName evidence="4">SDR family oxidoreductase</fullName>
    </submittedName>
</protein>
<dbReference type="EMBL" id="JBHRSF010000157">
    <property type="protein sequence ID" value="MFC2997736.1"/>
    <property type="molecule type" value="Genomic_DNA"/>
</dbReference>